<feature type="region of interest" description="Disordered" evidence="1">
    <location>
        <begin position="1"/>
        <end position="33"/>
    </location>
</feature>
<keyword evidence="2" id="KW-1133">Transmembrane helix</keyword>
<keyword evidence="2" id="KW-0472">Membrane</keyword>
<organism evidence="3 4">
    <name type="scientific">Eucalyptus globulus</name>
    <name type="common">Tasmanian blue gum</name>
    <dbReference type="NCBI Taxonomy" id="34317"/>
    <lineage>
        <taxon>Eukaryota</taxon>
        <taxon>Viridiplantae</taxon>
        <taxon>Streptophyta</taxon>
        <taxon>Embryophyta</taxon>
        <taxon>Tracheophyta</taxon>
        <taxon>Spermatophyta</taxon>
        <taxon>Magnoliopsida</taxon>
        <taxon>eudicotyledons</taxon>
        <taxon>Gunneridae</taxon>
        <taxon>Pentapetalae</taxon>
        <taxon>rosids</taxon>
        <taxon>malvids</taxon>
        <taxon>Myrtales</taxon>
        <taxon>Myrtaceae</taxon>
        <taxon>Myrtoideae</taxon>
        <taxon>Eucalypteae</taxon>
        <taxon>Eucalyptus</taxon>
    </lineage>
</organism>
<evidence type="ECO:0000256" key="1">
    <source>
        <dbReference type="SAM" id="MobiDB-lite"/>
    </source>
</evidence>
<feature type="transmembrane region" description="Helical" evidence="2">
    <location>
        <begin position="36"/>
        <end position="56"/>
    </location>
</feature>
<dbReference type="Proteomes" id="UP001634007">
    <property type="component" value="Unassembled WGS sequence"/>
</dbReference>
<sequence length="112" mass="11481">MPKAKHSSALEEPPLVLESSAEMGSAVRARRRSRTAGCSIMAVLFMTLLLGEFGAARGRVLSPGTSKKEVAGVESARVGASSTGGRRASSRASPGGRVFTMATGPSRKGPGH</sequence>
<accession>A0ABD3J661</accession>
<feature type="compositionally biased region" description="Low complexity" evidence="1">
    <location>
        <begin position="75"/>
        <end position="97"/>
    </location>
</feature>
<name>A0ABD3J661_EUCGL</name>
<evidence type="ECO:0000313" key="4">
    <source>
        <dbReference type="Proteomes" id="UP001634007"/>
    </source>
</evidence>
<comment type="caution">
    <text evidence="3">The sequence shown here is derived from an EMBL/GenBank/DDBJ whole genome shotgun (WGS) entry which is preliminary data.</text>
</comment>
<evidence type="ECO:0008006" key="5">
    <source>
        <dbReference type="Google" id="ProtNLM"/>
    </source>
</evidence>
<keyword evidence="4" id="KW-1185">Reference proteome</keyword>
<dbReference type="EMBL" id="JBJKBG010000009">
    <property type="protein sequence ID" value="KAL3722024.1"/>
    <property type="molecule type" value="Genomic_DNA"/>
</dbReference>
<gene>
    <name evidence="3" type="ORF">ACJRO7_034384</name>
</gene>
<evidence type="ECO:0000256" key="2">
    <source>
        <dbReference type="SAM" id="Phobius"/>
    </source>
</evidence>
<keyword evidence="2" id="KW-0812">Transmembrane</keyword>
<evidence type="ECO:0000313" key="3">
    <source>
        <dbReference type="EMBL" id="KAL3722024.1"/>
    </source>
</evidence>
<proteinExistence type="predicted"/>
<feature type="region of interest" description="Disordered" evidence="1">
    <location>
        <begin position="62"/>
        <end position="112"/>
    </location>
</feature>
<protein>
    <recommendedName>
        <fullName evidence="5">Transmembrane protein</fullName>
    </recommendedName>
</protein>
<reference evidence="3 4" key="1">
    <citation type="submission" date="2024-11" db="EMBL/GenBank/DDBJ databases">
        <title>Chromosome-level genome assembly of Eucalyptus globulus Labill. provides insights into its genome evolution.</title>
        <authorList>
            <person name="Li X."/>
        </authorList>
    </citation>
    <scope>NUCLEOTIDE SEQUENCE [LARGE SCALE GENOMIC DNA]</scope>
    <source>
        <strain evidence="3">CL2024</strain>
        <tissue evidence="3">Fresh tender leaves</tissue>
    </source>
</reference>
<dbReference type="AlphaFoldDB" id="A0ABD3J661"/>